<proteinExistence type="predicted"/>
<sequence>MFFQEHNIVAVLDASHPYAVEVSRCAIAACTQFNIPYLRYERPCLERETRGSSDAATRGEEILDPQLPITHYQLPITIQLDSCETLVTGNYLEKQRVLLTVGYKYLPLFRSWQEKATLFARILPSLVSIEAALAAGFTPDRIIALRPPISADLETALWRQWEISMVVTKASGAPGGEDVKRKVAAELGVPLIIIDRPFIDYPQQTGDLSTAIAFCQQYLFK</sequence>
<organism evidence="4 5">
    <name type="scientific">Microseira wollei NIES-4236</name>
    <dbReference type="NCBI Taxonomy" id="2530354"/>
    <lineage>
        <taxon>Bacteria</taxon>
        <taxon>Bacillati</taxon>
        <taxon>Cyanobacteriota</taxon>
        <taxon>Cyanophyceae</taxon>
        <taxon>Oscillatoriophycideae</taxon>
        <taxon>Aerosakkonematales</taxon>
        <taxon>Aerosakkonemataceae</taxon>
        <taxon>Microseira</taxon>
    </lineage>
</organism>
<keyword evidence="5" id="KW-1185">Reference proteome</keyword>
<dbReference type="PROSITE" id="PS51014">
    <property type="entry name" value="COBK_CBIJ"/>
    <property type="match status" value="1"/>
</dbReference>
<dbReference type="Proteomes" id="UP001050975">
    <property type="component" value="Unassembled WGS sequence"/>
</dbReference>
<evidence type="ECO:0000256" key="3">
    <source>
        <dbReference type="ARBA" id="ARBA00023002"/>
    </source>
</evidence>
<evidence type="ECO:0000256" key="2">
    <source>
        <dbReference type="ARBA" id="ARBA00022573"/>
    </source>
</evidence>
<dbReference type="EMBL" id="BLAY01000014">
    <property type="protein sequence ID" value="GET36525.1"/>
    <property type="molecule type" value="Genomic_DNA"/>
</dbReference>
<keyword evidence="2" id="KW-0169">Cobalamin biosynthesis</keyword>
<dbReference type="PANTHER" id="PTHR36925:SF1">
    <property type="entry name" value="COBALT-PRECORRIN-6A REDUCTASE"/>
    <property type="match status" value="1"/>
</dbReference>
<dbReference type="PANTHER" id="PTHR36925">
    <property type="entry name" value="COBALT-PRECORRIN-6A REDUCTASE"/>
    <property type="match status" value="1"/>
</dbReference>
<dbReference type="GO" id="GO:0016994">
    <property type="term" value="F:precorrin-6A reductase activity"/>
    <property type="evidence" value="ECO:0007669"/>
    <property type="project" value="InterPro"/>
</dbReference>
<gene>
    <name evidence="4" type="ORF">MiSe_12760</name>
</gene>
<dbReference type="GO" id="GO:0009236">
    <property type="term" value="P:cobalamin biosynthetic process"/>
    <property type="evidence" value="ECO:0007669"/>
    <property type="project" value="UniProtKB-KW"/>
</dbReference>
<evidence type="ECO:0000256" key="1">
    <source>
        <dbReference type="ARBA" id="ARBA00004953"/>
    </source>
</evidence>
<protein>
    <submittedName>
        <fullName evidence="4">Precorrin-6x reductase</fullName>
    </submittedName>
</protein>
<evidence type="ECO:0000313" key="4">
    <source>
        <dbReference type="EMBL" id="GET36525.1"/>
    </source>
</evidence>
<dbReference type="NCBIfam" id="TIGR00715">
    <property type="entry name" value="precor6x_red"/>
    <property type="match status" value="1"/>
</dbReference>
<comment type="pathway">
    <text evidence="1">Cofactor biosynthesis; adenosylcobalamin biosynthesis.</text>
</comment>
<dbReference type="Pfam" id="PF02571">
    <property type="entry name" value="CbiJ"/>
    <property type="match status" value="1"/>
</dbReference>
<keyword evidence="3" id="KW-0560">Oxidoreductase</keyword>
<dbReference type="AlphaFoldDB" id="A0AAV3X7A6"/>
<name>A0AAV3X7A6_9CYAN</name>
<evidence type="ECO:0000313" key="5">
    <source>
        <dbReference type="Proteomes" id="UP001050975"/>
    </source>
</evidence>
<reference evidence="4" key="1">
    <citation type="submission" date="2019-10" db="EMBL/GenBank/DDBJ databases">
        <title>Draft genome sequece of Microseira wollei NIES-4236.</title>
        <authorList>
            <person name="Yamaguchi H."/>
            <person name="Suzuki S."/>
            <person name="Kawachi M."/>
        </authorList>
    </citation>
    <scope>NUCLEOTIDE SEQUENCE</scope>
    <source>
        <strain evidence="4">NIES-4236</strain>
    </source>
</reference>
<dbReference type="InterPro" id="IPR003723">
    <property type="entry name" value="Precorrin-6x_reduct"/>
</dbReference>
<accession>A0AAV3X7A6</accession>
<comment type="caution">
    <text evidence="4">The sequence shown here is derived from an EMBL/GenBank/DDBJ whole genome shotgun (WGS) entry which is preliminary data.</text>
</comment>